<feature type="region of interest" description="Disordered" evidence="1">
    <location>
        <begin position="95"/>
        <end position="238"/>
    </location>
</feature>
<dbReference type="EMBL" id="NBNE01000593">
    <property type="protein sequence ID" value="OWZ18397.1"/>
    <property type="molecule type" value="Genomic_DNA"/>
</dbReference>
<dbReference type="Proteomes" id="UP000198211">
    <property type="component" value="Unassembled WGS sequence"/>
</dbReference>
<evidence type="ECO:0000256" key="1">
    <source>
        <dbReference type="SAM" id="MobiDB-lite"/>
    </source>
</evidence>
<name>A0A225WN04_9STRA</name>
<protein>
    <submittedName>
        <fullName evidence="2">Putative membrane protein</fullName>
    </submittedName>
</protein>
<evidence type="ECO:0000313" key="3">
    <source>
        <dbReference type="Proteomes" id="UP000198211"/>
    </source>
</evidence>
<dbReference type="AlphaFoldDB" id="A0A225WN04"/>
<evidence type="ECO:0000313" key="2">
    <source>
        <dbReference type="EMBL" id="OWZ18397.1"/>
    </source>
</evidence>
<proteinExistence type="predicted"/>
<accession>A0A225WN04</accession>
<organism evidence="2 3">
    <name type="scientific">Phytophthora megakarya</name>
    <dbReference type="NCBI Taxonomy" id="4795"/>
    <lineage>
        <taxon>Eukaryota</taxon>
        <taxon>Sar</taxon>
        <taxon>Stramenopiles</taxon>
        <taxon>Oomycota</taxon>
        <taxon>Peronosporomycetes</taxon>
        <taxon>Peronosporales</taxon>
        <taxon>Peronosporaceae</taxon>
        <taxon>Phytophthora</taxon>
    </lineage>
</organism>
<gene>
    <name evidence="2" type="ORF">PHMEG_0007510</name>
</gene>
<feature type="compositionally biased region" description="Polar residues" evidence="1">
    <location>
        <begin position="143"/>
        <end position="182"/>
    </location>
</feature>
<sequence>MENALAHYQGLYGNLANESYTFLRAWNDLKNPGNYISLLRQTNYFCGARLHHWNFVVGKVEIGSGSHEEKREAFRLATVSALDFLLSIGRGVRPKRENEVNPERALGTNRSSSRWRSPRRESVSNASVANDQANGVYTDHSVEQATAGSDEPPSSTEPQPAEASSTAEPQMSAEPSASSATMECTGKLVAVRTFDSNGNGDTEAAEQSEPGEVTEAAEQSEPGEEMNISGMSMLPFLP</sequence>
<reference evidence="3" key="1">
    <citation type="submission" date="2017-03" db="EMBL/GenBank/DDBJ databases">
        <title>Phytopthora megakarya and P. palmivora, two closely related causual agents of cacao black pod achieved similar genome size and gene model numbers by different mechanisms.</title>
        <authorList>
            <person name="Ali S."/>
            <person name="Shao J."/>
            <person name="Larry D.J."/>
            <person name="Kronmiller B."/>
            <person name="Shen D."/>
            <person name="Strem M.D."/>
            <person name="Melnick R.L."/>
            <person name="Guiltinan M.J."/>
            <person name="Tyler B.M."/>
            <person name="Meinhardt L.W."/>
            <person name="Bailey B.A."/>
        </authorList>
    </citation>
    <scope>NUCLEOTIDE SEQUENCE [LARGE SCALE GENOMIC DNA]</scope>
    <source>
        <strain evidence="3">zdho120</strain>
    </source>
</reference>
<dbReference type="OrthoDB" id="129883at2759"/>
<comment type="caution">
    <text evidence="2">The sequence shown here is derived from an EMBL/GenBank/DDBJ whole genome shotgun (WGS) entry which is preliminary data.</text>
</comment>
<feature type="compositionally biased region" description="Polar residues" evidence="1">
    <location>
        <begin position="125"/>
        <end position="135"/>
    </location>
</feature>
<keyword evidence="3" id="KW-1185">Reference proteome</keyword>